<comment type="caution">
    <text evidence="1">The sequence shown here is derived from an EMBL/GenBank/DDBJ whole genome shotgun (WGS) entry which is preliminary data.</text>
</comment>
<dbReference type="HOGENOM" id="CLU_2987041_0_0_10"/>
<proteinExistence type="predicted"/>
<reference evidence="1 2" key="1">
    <citation type="submission" date="2013-04" db="EMBL/GenBank/DDBJ databases">
        <title>The Genome Sequence of Bacteroides massiliensis DSM 17679.</title>
        <authorList>
            <consortium name="The Broad Institute Genomics Platform"/>
            <person name="Earl A."/>
            <person name="Ward D."/>
            <person name="Feldgarden M."/>
            <person name="Gevers D."/>
            <person name="Martens E."/>
            <person name="Fenner L."/>
            <person name="Roux V."/>
            <person name="Mallet M.N."/>
            <person name="Raoult D."/>
            <person name="Walker B."/>
            <person name="Young S."/>
            <person name="Zeng Q."/>
            <person name="Gargeya S."/>
            <person name="Fitzgerald M."/>
            <person name="Haas B."/>
            <person name="Abouelleil A."/>
            <person name="Allen A.W."/>
            <person name="Alvarado L."/>
            <person name="Arachchi H.M."/>
            <person name="Berlin A.M."/>
            <person name="Chapman S.B."/>
            <person name="Gainer-Dewar J."/>
            <person name="Goldberg J."/>
            <person name="Griggs A."/>
            <person name="Gujja S."/>
            <person name="Hansen M."/>
            <person name="Howarth C."/>
            <person name="Imamovic A."/>
            <person name="Ireland A."/>
            <person name="Larimer J."/>
            <person name="McCowan C."/>
            <person name="Murphy C."/>
            <person name="Pearson M."/>
            <person name="Poon T.W."/>
            <person name="Priest M."/>
            <person name="Roberts A."/>
            <person name="Saif S."/>
            <person name="Shea T."/>
            <person name="Sisk P."/>
            <person name="Sykes S."/>
            <person name="Wortman J."/>
            <person name="Nusbaum C."/>
            <person name="Birren B."/>
        </authorList>
    </citation>
    <scope>NUCLEOTIDE SEQUENCE [LARGE SCALE GENOMIC DNA]</scope>
    <source>
        <strain evidence="2">B84634 / Timone 84634 / DSM 17679 / JCM 13223</strain>
    </source>
</reference>
<name>U6RLA1_9BACT</name>
<keyword evidence="2" id="KW-1185">Reference proteome</keyword>
<sequence>MKQSMPVPVSCTLPQKNEGCIETLIQLKITLATGVVARVISIKGEFCLNIIRRSCHT</sequence>
<protein>
    <submittedName>
        <fullName evidence="1">Uncharacterized protein</fullName>
    </submittedName>
</protein>
<evidence type="ECO:0000313" key="2">
    <source>
        <dbReference type="Proteomes" id="UP000017831"/>
    </source>
</evidence>
<dbReference type="EMBL" id="AQHY01000010">
    <property type="protein sequence ID" value="EOA56842.1"/>
    <property type="molecule type" value="Genomic_DNA"/>
</dbReference>
<organism evidence="1 2">
    <name type="scientific">Phocaeicola massiliensis B84634 = Timone 84634 = DSM 17679 = JCM 13223</name>
    <dbReference type="NCBI Taxonomy" id="1121098"/>
    <lineage>
        <taxon>Bacteria</taxon>
        <taxon>Pseudomonadati</taxon>
        <taxon>Bacteroidota</taxon>
        <taxon>Bacteroidia</taxon>
        <taxon>Bacteroidales</taxon>
        <taxon>Bacteroidaceae</taxon>
        <taxon>Phocaeicola</taxon>
    </lineage>
</organism>
<dbReference type="AlphaFoldDB" id="U6RLA1"/>
<evidence type="ECO:0000313" key="1">
    <source>
        <dbReference type="EMBL" id="EOA56842.1"/>
    </source>
</evidence>
<dbReference type="Proteomes" id="UP000017831">
    <property type="component" value="Unassembled WGS sequence"/>
</dbReference>
<accession>U6RLA1</accession>
<gene>
    <name evidence="1" type="ORF">HMPREF1534_01033</name>
</gene>